<evidence type="ECO:0000313" key="5">
    <source>
        <dbReference type="WormBase" id="Y50D7A.8a"/>
    </source>
</evidence>
<dbReference type="InParanoid" id="Q9N3K5"/>
<accession>Q9N3K5</accession>
<dbReference type="Proteomes" id="UP000001940">
    <property type="component" value="Chromosome III"/>
</dbReference>
<feature type="compositionally biased region" description="Polar residues" evidence="2">
    <location>
        <begin position="698"/>
        <end position="712"/>
    </location>
</feature>
<feature type="compositionally biased region" description="Basic and acidic residues" evidence="2">
    <location>
        <begin position="652"/>
        <end position="676"/>
    </location>
</feature>
<dbReference type="EMBL" id="BX284603">
    <property type="protein sequence ID" value="CCD73795.2"/>
    <property type="molecule type" value="Genomic_DNA"/>
</dbReference>
<dbReference type="WormBase" id="Y50D7A.8a">
    <property type="protein sequence ID" value="CE54013"/>
    <property type="gene ID" value="WBGene00021756"/>
</dbReference>
<feature type="compositionally biased region" description="Low complexity" evidence="2">
    <location>
        <begin position="15"/>
        <end position="30"/>
    </location>
</feature>
<feature type="compositionally biased region" description="Basic and acidic residues" evidence="2">
    <location>
        <begin position="286"/>
        <end position="299"/>
    </location>
</feature>
<feature type="region of interest" description="Disordered" evidence="2">
    <location>
        <begin position="419"/>
        <end position="459"/>
    </location>
</feature>
<feature type="compositionally biased region" description="Polar residues" evidence="2">
    <location>
        <begin position="419"/>
        <end position="432"/>
    </location>
</feature>
<keyword evidence="1" id="KW-0175">Coiled coil</keyword>
<dbReference type="eggNOG" id="ENOG502SKAE">
    <property type="taxonomic scope" value="Eukaryota"/>
</dbReference>
<organism evidence="3 4">
    <name type="scientific">Caenorhabditis elegans</name>
    <dbReference type="NCBI Taxonomy" id="6239"/>
    <lineage>
        <taxon>Eukaryota</taxon>
        <taxon>Metazoa</taxon>
        <taxon>Ecdysozoa</taxon>
        <taxon>Nematoda</taxon>
        <taxon>Chromadorea</taxon>
        <taxon>Rhabditida</taxon>
        <taxon>Rhabditina</taxon>
        <taxon>Rhabditomorpha</taxon>
        <taxon>Rhabditoidea</taxon>
        <taxon>Rhabditidae</taxon>
        <taxon>Peloderinae</taxon>
        <taxon>Caenorhabditis</taxon>
    </lineage>
</organism>
<feature type="region of interest" description="Disordered" evidence="2">
    <location>
        <begin position="1"/>
        <end position="30"/>
    </location>
</feature>
<feature type="region of interest" description="Disordered" evidence="2">
    <location>
        <begin position="646"/>
        <end position="736"/>
    </location>
</feature>
<proteinExistence type="predicted"/>
<dbReference type="PeptideAtlas" id="Q9N3K5"/>
<evidence type="ECO:0000313" key="4">
    <source>
        <dbReference type="Proteomes" id="UP000001940"/>
    </source>
</evidence>
<name>Q9N3K5_CAEEL</name>
<dbReference type="AGR" id="WB:WBGene00021756"/>
<dbReference type="PANTHER" id="PTHR22084:SF1">
    <property type="entry name" value="BZIP DOMAIN-CONTAINING PROTEIN-RELATED"/>
    <property type="match status" value="1"/>
</dbReference>
<dbReference type="PANTHER" id="PTHR22084">
    <property type="entry name" value="GEX INTERACTING PROTEIN PROTEIN 4"/>
    <property type="match status" value="1"/>
</dbReference>
<reference evidence="3 4" key="1">
    <citation type="journal article" date="1998" name="Science">
        <title>Genome sequence of the nematode C. elegans: a platform for investigating biology.</title>
        <authorList>
            <consortium name="The C. elegans sequencing consortium"/>
            <person name="Sulson J.E."/>
            <person name="Waterston R."/>
        </authorList>
    </citation>
    <scope>NUCLEOTIDE SEQUENCE [LARGE SCALE GENOMIC DNA]</scope>
    <source>
        <strain evidence="3 4">Bristol N2</strain>
    </source>
</reference>
<dbReference type="HOGENOM" id="CLU_479171_0_0_1"/>
<dbReference type="UCSC" id="Y50D7A.8">
    <property type="organism name" value="c. elegans"/>
</dbReference>
<keyword evidence="4" id="KW-1185">Reference proteome</keyword>
<feature type="region of interest" description="Disordered" evidence="2">
    <location>
        <begin position="275"/>
        <end position="299"/>
    </location>
</feature>
<feature type="coiled-coil region" evidence="1">
    <location>
        <begin position="89"/>
        <end position="116"/>
    </location>
</feature>
<dbReference type="AlphaFoldDB" id="Q9N3K5"/>
<gene>
    <name evidence="3" type="ORF">CELE_Y50D7A.8</name>
    <name evidence="3 5" type="ORF">Y50D7A.8</name>
</gene>
<sequence length="736" mass="84145">MNHDDDDDDPYYHQSTSSSEVAEPSTSSAVYPEVYSQKMIPGTGGPTIPGAANTLPCIVQADQMNAFMDSYFGDAFMNTAEPSKPQNLLNSLHSSKSQAEEDLETLMKETDDMQDIQDQIHMEQIEMADKYREERSKQKRAAAARSRYQRMTENERRVYNHRRRLKQLGVDPEHGTNDVEGVRTQMKQANAKKAEAARQRYHRMTPEQKRDYNHRRTEAFRRRRHEEELLLSTPAGRISQEALEKAQQIMIRNARKAESARLRYQRMTPDERKSYNMKRAAAKKTRKEEEEKPDDMEHYGDNEEHLMDSSGTDFLDEQQEVKLLEDISSSNTIVPHHQLHHPAAAEVMEAPNNEICQEHMLDVINQVAHPPNELGIFTRMENDVLRRTKKANATIQKNHHHIPHNAIVGGIQYDMTQQMTTDDPYNNLSTINEPSSSSLPPPQQPSTSSTTEPVPPSRVIDEQTLHDIVRSGMDVNGRAVEIRTVDGQRITCIQDLLNVSHGQTVLITERVETSKIPRLVQPPPPPPPQIVEAVTQDWHVGSSTSSIPPHYTHHHPTAEDMDYDDIGEEALTQDEIKLKCLKARRAERARARYHRMSEEKRREQNARRALMLRKARARDDELLKIAETTPMDEIEESIAAAIRDAQQRRARKAEQARSKYRRMTDEEKRRFNAARDAHKRGKKESETSLPPAPPTDPELSQSPLEEPSTSSPGDVIDPDDASSFFYGVFHDPYAPE</sequence>
<dbReference type="SMR" id="Q9N3K5"/>
<protein>
    <submittedName>
        <fullName evidence="3">PDZ domain-containing protein</fullName>
    </submittedName>
</protein>
<dbReference type="FunCoup" id="Q9N3K5">
    <property type="interactions" value="242"/>
</dbReference>
<evidence type="ECO:0000256" key="2">
    <source>
        <dbReference type="SAM" id="MobiDB-lite"/>
    </source>
</evidence>
<evidence type="ECO:0000313" key="3">
    <source>
        <dbReference type="EMBL" id="CCD73795.2"/>
    </source>
</evidence>
<dbReference type="OrthoDB" id="5874985at2759"/>
<dbReference type="Bgee" id="WBGene00021756">
    <property type="expression patterns" value="Expressed in pharyngeal muscle cell (C elegans) and 3 other cell types or tissues"/>
</dbReference>
<dbReference type="PaxDb" id="6239-Y50D7A.8"/>
<evidence type="ECO:0000256" key="1">
    <source>
        <dbReference type="SAM" id="Coils"/>
    </source>
</evidence>